<evidence type="ECO:0000256" key="4">
    <source>
        <dbReference type="ARBA" id="ARBA00022540"/>
    </source>
</evidence>
<dbReference type="PANTHER" id="PTHR45989">
    <property type="entry name" value="TRANSLATION INITIATION FACTOR EIF-2B SUBUNIT GAMMA"/>
    <property type="match status" value="1"/>
</dbReference>
<sequence>MASTLSSGMVPINAKLEFFGIPDQEDIGTADSLRLVADRVKTNILVVSCDLITDGDFLDLMSVHRKNESCLTVMLSQLPNSITTDVVVPGFKAKQRSNLEEKISMGFDFNNMEHIVYWKAQVDMEDEFVAFTKKFLNRFPCARIQSNWTDCHAYLIKDFILKYLKDKREVSSVQGELVPLVVKKQMSVFQPSQPQEESSMASPNGDLKLDKKKDLIHYAGESSSSLSHTVQSLSLTSPNFGTSNDAPRKNLIGCYAYRQTEGFCVRANTIAAFAEASKQMPRLTSHFLPAKQNAGPNVPEGTVIKSKSQVGADSMLGENVTIGEKVSIKKSVVGKNCTIGDGVKITNSVVMDGVSISQSCTISNCIVSQSAKIETGCQLSNCIIGDNQTIATMSIHNNDVLSNLAHMMSVPLE</sequence>
<evidence type="ECO:0000256" key="3">
    <source>
        <dbReference type="ARBA" id="ARBA00022490"/>
    </source>
</evidence>
<comment type="similarity">
    <text evidence="2">Belongs to the eIF-2B gamma/epsilon subunits family.</text>
</comment>
<dbReference type="GO" id="GO:0005085">
    <property type="term" value="F:guanyl-nucleotide exchange factor activity"/>
    <property type="evidence" value="ECO:0007669"/>
    <property type="project" value="TreeGrafter"/>
</dbReference>
<evidence type="ECO:0000256" key="8">
    <source>
        <dbReference type="ARBA" id="ARBA00046432"/>
    </source>
</evidence>
<comment type="subunit">
    <text evidence="8">Component of the translation initiation factor 2B (eIF2B) complex which is a heterodecamer of two sets of five different subunits: alpha, beta, gamma, delta and epsilon. Subunits alpha, beta and delta comprise a regulatory subcomplex and subunits epsilon and gamma comprise a catalytic subcomplex. Within the complex, the hexameric regulatory complex resides at the center, with the two heterodimeric catalytic subcomplexes bound on opposite sides.</text>
</comment>
<evidence type="ECO:0000256" key="6">
    <source>
        <dbReference type="ARBA" id="ARBA00044196"/>
    </source>
</evidence>
<accession>A0AAV4H0J8</accession>
<reference evidence="10 11" key="1">
    <citation type="journal article" date="2021" name="Elife">
        <title>Chloroplast acquisition without the gene transfer in kleptoplastic sea slugs, Plakobranchus ocellatus.</title>
        <authorList>
            <person name="Maeda T."/>
            <person name="Takahashi S."/>
            <person name="Yoshida T."/>
            <person name="Shimamura S."/>
            <person name="Takaki Y."/>
            <person name="Nagai Y."/>
            <person name="Toyoda A."/>
            <person name="Suzuki Y."/>
            <person name="Arimoto A."/>
            <person name="Ishii H."/>
            <person name="Satoh N."/>
            <person name="Nishiyama T."/>
            <person name="Hasebe M."/>
            <person name="Maruyama T."/>
            <person name="Minagawa J."/>
            <person name="Obokata J."/>
            <person name="Shigenobu S."/>
        </authorList>
    </citation>
    <scope>NUCLEOTIDE SEQUENCE [LARGE SCALE GENOMIC DNA]</scope>
</reference>
<feature type="domain" description="EIF2B subunit epsilon/gamma LbH" evidence="9">
    <location>
        <begin position="302"/>
        <end position="391"/>
    </location>
</feature>
<keyword evidence="11" id="KW-1185">Reference proteome</keyword>
<dbReference type="SUPFAM" id="SSF51161">
    <property type="entry name" value="Trimeric LpxA-like enzymes"/>
    <property type="match status" value="1"/>
</dbReference>
<name>A0AAV4H0J8_9GAST</name>
<organism evidence="10 11">
    <name type="scientific">Elysia marginata</name>
    <dbReference type="NCBI Taxonomy" id="1093978"/>
    <lineage>
        <taxon>Eukaryota</taxon>
        <taxon>Metazoa</taxon>
        <taxon>Spiralia</taxon>
        <taxon>Lophotrochozoa</taxon>
        <taxon>Mollusca</taxon>
        <taxon>Gastropoda</taxon>
        <taxon>Heterobranchia</taxon>
        <taxon>Euthyneura</taxon>
        <taxon>Panpulmonata</taxon>
        <taxon>Sacoglossa</taxon>
        <taxon>Placobranchoidea</taxon>
        <taxon>Plakobranchidae</taxon>
        <taxon>Elysia</taxon>
    </lineage>
</organism>
<evidence type="ECO:0000256" key="7">
    <source>
        <dbReference type="ARBA" id="ARBA00044229"/>
    </source>
</evidence>
<dbReference type="Gene3D" id="3.90.550.10">
    <property type="entry name" value="Spore Coat Polysaccharide Biosynthesis Protein SpsA, Chain A"/>
    <property type="match status" value="1"/>
</dbReference>
<evidence type="ECO:0000256" key="5">
    <source>
        <dbReference type="ARBA" id="ARBA00022917"/>
    </source>
</evidence>
<keyword evidence="3" id="KW-0963">Cytoplasm</keyword>
<dbReference type="CDD" id="cd04652">
    <property type="entry name" value="LbH_eIF2B_gamma_C"/>
    <property type="match status" value="1"/>
</dbReference>
<dbReference type="AlphaFoldDB" id="A0AAV4H0J8"/>
<dbReference type="SUPFAM" id="SSF53448">
    <property type="entry name" value="Nucleotide-diphospho-sugar transferases"/>
    <property type="match status" value="1"/>
</dbReference>
<evidence type="ECO:0000313" key="10">
    <source>
        <dbReference type="EMBL" id="GFR91184.1"/>
    </source>
</evidence>
<dbReference type="GO" id="GO:0002183">
    <property type="term" value="P:cytoplasmic translational initiation"/>
    <property type="evidence" value="ECO:0007669"/>
    <property type="project" value="TreeGrafter"/>
</dbReference>
<dbReference type="GO" id="GO:0003743">
    <property type="term" value="F:translation initiation factor activity"/>
    <property type="evidence" value="ECO:0007669"/>
    <property type="project" value="UniProtKB-KW"/>
</dbReference>
<comment type="caution">
    <text evidence="10">The sequence shown here is derived from an EMBL/GenBank/DDBJ whole genome shotgun (WGS) entry which is preliminary data.</text>
</comment>
<evidence type="ECO:0000256" key="2">
    <source>
        <dbReference type="ARBA" id="ARBA00007878"/>
    </source>
</evidence>
<dbReference type="InterPro" id="IPR056764">
    <property type="entry name" value="LbH_EIF2B3/5"/>
</dbReference>
<dbReference type="GO" id="GO:0005851">
    <property type="term" value="C:eukaryotic translation initiation factor 2B complex"/>
    <property type="evidence" value="ECO:0007669"/>
    <property type="project" value="TreeGrafter"/>
</dbReference>
<dbReference type="Gene3D" id="2.160.10.10">
    <property type="entry name" value="Hexapeptide repeat proteins"/>
    <property type="match status" value="2"/>
</dbReference>
<dbReference type="InterPro" id="IPR051960">
    <property type="entry name" value="eIF2B_gamma"/>
</dbReference>
<dbReference type="InterPro" id="IPR029044">
    <property type="entry name" value="Nucleotide-diphossugar_trans"/>
</dbReference>
<evidence type="ECO:0000259" key="9">
    <source>
        <dbReference type="Pfam" id="PF25084"/>
    </source>
</evidence>
<comment type="subcellular location">
    <subcellularLocation>
        <location evidence="1">Cytoplasm</location>
        <location evidence="1">Cytosol</location>
    </subcellularLocation>
</comment>
<evidence type="ECO:0000256" key="1">
    <source>
        <dbReference type="ARBA" id="ARBA00004514"/>
    </source>
</evidence>
<dbReference type="Proteomes" id="UP000762676">
    <property type="component" value="Unassembled WGS sequence"/>
</dbReference>
<dbReference type="EMBL" id="BMAT01001713">
    <property type="protein sequence ID" value="GFR91184.1"/>
    <property type="molecule type" value="Genomic_DNA"/>
</dbReference>
<keyword evidence="4 10" id="KW-0396">Initiation factor</keyword>
<dbReference type="InterPro" id="IPR011004">
    <property type="entry name" value="Trimer_LpxA-like_sf"/>
</dbReference>
<proteinExistence type="inferred from homology"/>
<dbReference type="PANTHER" id="PTHR45989:SF1">
    <property type="entry name" value="TRANSLATION INITIATION FACTOR EIF-2B SUBUNIT GAMMA"/>
    <property type="match status" value="1"/>
</dbReference>
<protein>
    <recommendedName>
        <fullName evidence="6">Translation initiation factor eIF2B subunit gamma</fullName>
    </recommendedName>
    <alternativeName>
        <fullName evidence="7">eIF2B GDP-GTP exchange factor subunit gamma</fullName>
    </alternativeName>
</protein>
<dbReference type="Pfam" id="PF25084">
    <property type="entry name" value="LbH_EIF2B"/>
    <property type="match status" value="1"/>
</dbReference>
<keyword evidence="5" id="KW-0648">Protein biosynthesis</keyword>
<gene>
    <name evidence="10" type="ORF">ElyMa_000837500</name>
</gene>
<evidence type="ECO:0000313" key="11">
    <source>
        <dbReference type="Proteomes" id="UP000762676"/>
    </source>
</evidence>
<dbReference type="GO" id="GO:0005829">
    <property type="term" value="C:cytosol"/>
    <property type="evidence" value="ECO:0007669"/>
    <property type="project" value="UniProtKB-SubCell"/>
</dbReference>